<accession>A0A8J4C2E8</accession>
<dbReference type="SUPFAM" id="SSF56112">
    <property type="entry name" value="Protein kinase-like (PK-like)"/>
    <property type="match status" value="1"/>
</dbReference>
<keyword evidence="6" id="KW-0142">cGMP-binding</keyword>
<dbReference type="InterPro" id="IPR014710">
    <property type="entry name" value="RmlC-like_jellyroll"/>
</dbReference>
<dbReference type="GO" id="GO:0004674">
    <property type="term" value="F:protein serine/threonine kinase activity"/>
    <property type="evidence" value="ECO:0007669"/>
    <property type="project" value="TreeGrafter"/>
</dbReference>
<feature type="region of interest" description="Disordered" evidence="8">
    <location>
        <begin position="1335"/>
        <end position="1399"/>
    </location>
</feature>
<dbReference type="PROSITE" id="PS00107">
    <property type="entry name" value="PROTEIN_KINASE_ATP"/>
    <property type="match status" value="1"/>
</dbReference>
<feature type="compositionally biased region" description="Polar residues" evidence="8">
    <location>
        <begin position="682"/>
        <end position="713"/>
    </location>
</feature>
<feature type="region of interest" description="Disordered" evidence="8">
    <location>
        <begin position="96"/>
        <end position="130"/>
    </location>
</feature>
<gene>
    <name evidence="11" type="ORF">Vretifemale_1025</name>
    <name evidence="12" type="ORF">Vretimale_3408</name>
</gene>
<feature type="compositionally biased region" description="Gly residues" evidence="8">
    <location>
        <begin position="660"/>
        <end position="671"/>
    </location>
</feature>
<dbReference type="GO" id="GO:0005524">
    <property type="term" value="F:ATP binding"/>
    <property type="evidence" value="ECO:0007669"/>
    <property type="project" value="UniProtKB-UniRule"/>
</dbReference>
<evidence type="ECO:0000256" key="6">
    <source>
        <dbReference type="ARBA" id="ARBA00022992"/>
    </source>
</evidence>
<dbReference type="InterPro" id="IPR018490">
    <property type="entry name" value="cNMP-bd_dom_sf"/>
</dbReference>
<evidence type="ECO:0000256" key="2">
    <source>
        <dbReference type="ARBA" id="ARBA00022679"/>
    </source>
</evidence>
<feature type="region of interest" description="Disordered" evidence="8">
    <location>
        <begin position="331"/>
        <end position="368"/>
    </location>
</feature>
<protein>
    <recommendedName>
        <fullName evidence="14">Non-specific serine/threonine protein kinase</fullName>
    </recommendedName>
</protein>
<keyword evidence="13" id="KW-1185">Reference proteome</keyword>
<feature type="domain" description="Cyclic nucleotide-binding" evidence="10">
    <location>
        <begin position="1281"/>
        <end position="1331"/>
    </location>
</feature>
<feature type="region of interest" description="Disordered" evidence="8">
    <location>
        <begin position="578"/>
        <end position="640"/>
    </location>
</feature>
<dbReference type="InterPro" id="IPR011009">
    <property type="entry name" value="Kinase-like_dom_sf"/>
</dbReference>
<feature type="region of interest" description="Disordered" evidence="8">
    <location>
        <begin position="657"/>
        <end position="727"/>
    </location>
</feature>
<dbReference type="SUPFAM" id="SSF51206">
    <property type="entry name" value="cAMP-binding domain-like"/>
    <property type="match status" value="1"/>
</dbReference>
<feature type="region of interest" description="Disordered" evidence="8">
    <location>
        <begin position="1607"/>
        <end position="1704"/>
    </location>
</feature>
<keyword evidence="5 7" id="KW-0067">ATP-binding</keyword>
<keyword evidence="2" id="KW-0808">Transferase</keyword>
<feature type="region of interest" description="Disordered" evidence="8">
    <location>
        <begin position="1"/>
        <end position="43"/>
    </location>
</feature>
<feature type="compositionally biased region" description="Low complexity" evidence="8">
    <location>
        <begin position="331"/>
        <end position="353"/>
    </location>
</feature>
<dbReference type="InterPro" id="IPR000595">
    <property type="entry name" value="cNMP-bd_dom"/>
</dbReference>
<dbReference type="Proteomes" id="UP000722791">
    <property type="component" value="Unassembled WGS sequence"/>
</dbReference>
<evidence type="ECO:0008006" key="14">
    <source>
        <dbReference type="Google" id="ProtNLM"/>
    </source>
</evidence>
<dbReference type="PROSITE" id="PS50011">
    <property type="entry name" value="PROTEIN_KINASE_DOM"/>
    <property type="match status" value="1"/>
</dbReference>
<dbReference type="SMART" id="SM00220">
    <property type="entry name" value="S_TKc"/>
    <property type="match status" value="1"/>
</dbReference>
<dbReference type="EMBL" id="BNCQ01000005">
    <property type="protein sequence ID" value="GIL97884.1"/>
    <property type="molecule type" value="Genomic_DNA"/>
</dbReference>
<keyword evidence="4" id="KW-0418">Kinase</keyword>
<dbReference type="Proteomes" id="UP000747110">
    <property type="component" value="Unassembled WGS sequence"/>
</dbReference>
<dbReference type="PROSITE" id="PS00108">
    <property type="entry name" value="PROTEIN_KINASE_ST"/>
    <property type="match status" value="1"/>
</dbReference>
<evidence type="ECO:0000256" key="1">
    <source>
        <dbReference type="ARBA" id="ARBA00022535"/>
    </source>
</evidence>
<dbReference type="CDD" id="cd00038">
    <property type="entry name" value="CAP_ED"/>
    <property type="match status" value="1"/>
</dbReference>
<feature type="compositionally biased region" description="Gly residues" evidence="8">
    <location>
        <begin position="1360"/>
        <end position="1377"/>
    </location>
</feature>
<comment type="caution">
    <text evidence="11">The sequence shown here is derived from an EMBL/GenBank/DDBJ whole genome shotgun (WGS) entry which is preliminary data.</text>
</comment>
<evidence type="ECO:0000259" key="9">
    <source>
        <dbReference type="PROSITE" id="PS50011"/>
    </source>
</evidence>
<feature type="compositionally biased region" description="Gly residues" evidence="8">
    <location>
        <begin position="1338"/>
        <end position="1350"/>
    </location>
</feature>
<dbReference type="Gene3D" id="2.60.120.10">
    <property type="entry name" value="Jelly Rolls"/>
    <property type="match status" value="1"/>
</dbReference>
<dbReference type="EMBL" id="BNCP01000002">
    <property type="protein sequence ID" value="GIL70162.1"/>
    <property type="molecule type" value="Genomic_DNA"/>
</dbReference>
<evidence type="ECO:0000313" key="11">
    <source>
        <dbReference type="EMBL" id="GIL70162.1"/>
    </source>
</evidence>
<feature type="domain" description="Protein kinase" evidence="9">
    <location>
        <begin position="921"/>
        <end position="1245"/>
    </location>
</feature>
<proteinExistence type="predicted"/>
<dbReference type="InterPro" id="IPR017441">
    <property type="entry name" value="Protein_kinase_ATP_BS"/>
</dbReference>
<dbReference type="InterPro" id="IPR008271">
    <property type="entry name" value="Ser/Thr_kinase_AS"/>
</dbReference>
<feature type="compositionally biased region" description="Low complexity" evidence="8">
    <location>
        <begin position="108"/>
        <end position="117"/>
    </location>
</feature>
<dbReference type="GO" id="GO:0030553">
    <property type="term" value="F:cGMP binding"/>
    <property type="evidence" value="ECO:0007669"/>
    <property type="project" value="UniProtKB-KW"/>
</dbReference>
<dbReference type="Pfam" id="PF00069">
    <property type="entry name" value="Pkinase"/>
    <property type="match status" value="1"/>
</dbReference>
<feature type="region of interest" description="Disordered" evidence="8">
    <location>
        <begin position="174"/>
        <end position="204"/>
    </location>
</feature>
<feature type="compositionally biased region" description="Low complexity" evidence="8">
    <location>
        <begin position="1648"/>
        <end position="1658"/>
    </location>
</feature>
<evidence type="ECO:0000259" key="10">
    <source>
        <dbReference type="PROSITE" id="PS50042"/>
    </source>
</evidence>
<feature type="compositionally biased region" description="Gly residues" evidence="8">
    <location>
        <begin position="607"/>
        <end position="621"/>
    </location>
</feature>
<keyword evidence="3 7" id="KW-0547">Nucleotide-binding</keyword>
<feature type="region of interest" description="Disordered" evidence="8">
    <location>
        <begin position="454"/>
        <end position="474"/>
    </location>
</feature>
<feature type="region of interest" description="Disordered" evidence="8">
    <location>
        <begin position="815"/>
        <end position="861"/>
    </location>
</feature>
<dbReference type="PANTHER" id="PTHR24346">
    <property type="entry name" value="MAP/MICROTUBULE AFFINITY-REGULATING KINASE"/>
    <property type="match status" value="1"/>
</dbReference>
<evidence type="ECO:0000256" key="8">
    <source>
        <dbReference type="SAM" id="MobiDB-lite"/>
    </source>
</evidence>
<feature type="compositionally biased region" description="Polar residues" evidence="8">
    <location>
        <begin position="96"/>
        <end position="106"/>
    </location>
</feature>
<feature type="region of interest" description="Disordered" evidence="8">
    <location>
        <begin position="962"/>
        <end position="984"/>
    </location>
</feature>
<evidence type="ECO:0000256" key="4">
    <source>
        <dbReference type="ARBA" id="ARBA00022777"/>
    </source>
</evidence>
<reference evidence="11" key="1">
    <citation type="journal article" date="2021" name="Proc. Natl. Acad. Sci. U.S.A.">
        <title>Three genomes in the algal genus Volvox reveal the fate of a haploid sex-determining region after a transition to homothallism.</title>
        <authorList>
            <person name="Yamamoto K."/>
            <person name="Hamaji T."/>
            <person name="Kawai-Toyooka H."/>
            <person name="Matsuzaki R."/>
            <person name="Takahashi F."/>
            <person name="Nishimura Y."/>
            <person name="Kawachi M."/>
            <person name="Noguchi H."/>
            <person name="Minakuchi Y."/>
            <person name="Umen J.G."/>
            <person name="Toyoda A."/>
            <person name="Nozaki H."/>
        </authorList>
    </citation>
    <scope>NUCLEOTIDE SEQUENCE</scope>
    <source>
        <strain evidence="12">NIES-3785</strain>
        <strain evidence="11">NIES-3786</strain>
    </source>
</reference>
<dbReference type="OrthoDB" id="68483at2759"/>
<keyword evidence="1" id="KW-0140">cGMP</keyword>
<dbReference type="PANTHER" id="PTHR24346:SF30">
    <property type="entry name" value="MATERNAL EMBRYONIC LEUCINE ZIPPER KINASE"/>
    <property type="match status" value="1"/>
</dbReference>
<dbReference type="InterPro" id="IPR000719">
    <property type="entry name" value="Prot_kinase_dom"/>
</dbReference>
<dbReference type="PROSITE" id="PS50042">
    <property type="entry name" value="CNMP_BINDING_3"/>
    <property type="match status" value="1"/>
</dbReference>
<organism evidence="11 13">
    <name type="scientific">Volvox reticuliferus</name>
    <dbReference type="NCBI Taxonomy" id="1737510"/>
    <lineage>
        <taxon>Eukaryota</taxon>
        <taxon>Viridiplantae</taxon>
        <taxon>Chlorophyta</taxon>
        <taxon>core chlorophytes</taxon>
        <taxon>Chlorophyceae</taxon>
        <taxon>CS clade</taxon>
        <taxon>Chlamydomonadales</taxon>
        <taxon>Volvocaceae</taxon>
        <taxon>Volvox</taxon>
    </lineage>
</organism>
<dbReference type="CDD" id="cd14008">
    <property type="entry name" value="STKc_LKB1_CaMKK"/>
    <property type="match status" value="1"/>
</dbReference>
<feature type="compositionally biased region" description="Basic residues" evidence="8">
    <location>
        <begin position="1615"/>
        <end position="1632"/>
    </location>
</feature>
<evidence type="ECO:0000313" key="13">
    <source>
        <dbReference type="Proteomes" id="UP000747110"/>
    </source>
</evidence>
<sequence>MPGRLAAARASREASERSAQLLPRRTASTQGGLPAELEDASLDGESNAISCASGSRLLHNTYPEASVGLGSSVRNQQQQQLHDVPTSSQSVTFLVSSEQHGQNGTPTAAAAISHHAGGSVGSEPSSPALPLRVPSAAIPPLPSAGTLVVQTSGGSGHISAASVAAAATAADPARGQWQGTSSSSFHHRSSLEWTAADEPESSRAGPAIGSGAIAAAPAFAFAAAVNANTSIPSAASAAGTSAGTSATAASATGGIPPPFIYQSSLQQPVGAASEQVWRAAVVPVERSRPSLVTAIPVRHSRLRIAATASEVSGASFNGTVDEGAGATSVAAGMGSATTGGSSSHHCGSQQQSAMRMQLGEARSAAGATASEGMAPPILELPASLGNPPSEAMVAWTASATRAFSGGGSSSTGGTPAGTVGGTGSFVSRGRGPRHRLTPAGSVGFGGVSELFADGGRGEEPPSGESSFTVRQTPSDMEDELIERARARRAIRSLTLANMALEPRSPDGSASVAVSTVVRRPETAIAGDAAAAVSALTAGTYGHIARVGTTYAVPGAATMPADASGAPNGASRVAIRLHHQPGHQRRPPNRHASMPAMKRDGANSAGGPADGADGGRCGGGGTRKSPLTRPPLSGGLLPEDAVPEDIEGEDVTSLQYSALAGVGGGPGGGGDLPSGYSRMPSDSPVTSQMSLTSSVACQGPGSTAQQRQLSVPSLQQAVSGGGSGAAVGASQTAGAAAISSGGGGTGSGSTGANAIVASLALAPAQPPQLLSRLAAPGFPPAGVPPALLVRLPDVAGGSSGQRPSFEEDITRPTPAFLVGSSTIPGAATPPAPNSQLSGAGFVGAAADRPSQRGSRMLSGAHAQTHSSSLAALHKAVEKLMLQDSGLYAKVQASMQGISSLAKETTKLEFVRDASGATVINQYVVVKTLGRGAFGKVKLCLNTLDGQLYAVKMINRAHLLRQLQKPARPLRRRAPPPRNTSDTGLMDMHHRAQASDGNLSISHTNLNSNFGNAAQAATPARASMDDTSPLAAIMREIAVMKKVDHPHVVRLHEVIDPPGSSYLMMVMEYCEGGCVMETRAQTGLTPLGEDIAREYFRQACLGLDYLHYNNVIHGDLKPENMLVSGSGVLKIADFGSSRFMGGDPSDATKTSCTPAFQSPEEIGHMPVNPFAADLWALACCLFCFVFGRLPFVGSCVVDIYRAILTRPHVFPEEVPCSPALRDLLNRMLDKDPNKRLKLREVGQHEWVTAGDLLPPLQFLQSLGSAGSGGEAPPPVIHVTHAEQVNAIDRSSLVSLVRARLKEKACQPGEYLFKEGEEAHCVYMIMAGVVELTQHLRRPGGAAGHGGSHGHGGAAATHAVHTPGGGSGAAGAHCHGGGGPSTTDGGAASGGELPGGDHDASFSVDLDESLTLDHPDMGQITEAMNIVDGKLHIDRQQAIEIRRRMQGSLLGDNAEYVVEVKGPGSVIGEIGMDNAAAAKYRVSARARGPVTVVKLTEENFFKALLQMYGEGGGGGGSAASTTLTASSASEAVGKGGGGAGGANGGPGGTATSTAVVGAPGGHGGGTPGLSTQHLMVMQYLEDSGSYACFPPAPMSGAGAAPGRFSLDYGAGPSTLGSRHNHPYSHHHNHHHHHYNHQNSGGSPRNHHRNYSAFGGSVGAAAGRRDRSPSPQPEIEPAKPVVAPQESPSPSLAPSSGGTVAVNATGNSISMTQGSNTALPGRRSGAFSAAVVPARALGLVGAAAGGGSRTPELHPMLGMLNTIHSINASRGGAATSEEGVADL</sequence>
<dbReference type="Gene3D" id="3.30.200.20">
    <property type="entry name" value="Phosphorylase Kinase, domain 1"/>
    <property type="match status" value="1"/>
</dbReference>
<name>A0A8J4C2E8_9CHLO</name>
<feature type="compositionally biased region" description="Basic residues" evidence="8">
    <location>
        <begin position="578"/>
        <end position="588"/>
    </location>
</feature>
<dbReference type="GO" id="GO:0035556">
    <property type="term" value="P:intracellular signal transduction"/>
    <property type="evidence" value="ECO:0007669"/>
    <property type="project" value="TreeGrafter"/>
</dbReference>
<evidence type="ECO:0000313" key="12">
    <source>
        <dbReference type="EMBL" id="GIL97884.1"/>
    </source>
</evidence>
<dbReference type="Gene3D" id="1.10.510.10">
    <property type="entry name" value="Transferase(Phosphotransferase) domain 1"/>
    <property type="match status" value="1"/>
</dbReference>
<evidence type="ECO:0000256" key="5">
    <source>
        <dbReference type="ARBA" id="ARBA00022840"/>
    </source>
</evidence>
<evidence type="ECO:0000256" key="7">
    <source>
        <dbReference type="PROSITE-ProRule" id="PRU10141"/>
    </source>
</evidence>
<evidence type="ECO:0000256" key="3">
    <source>
        <dbReference type="ARBA" id="ARBA00022741"/>
    </source>
</evidence>
<dbReference type="GO" id="GO:0005737">
    <property type="term" value="C:cytoplasm"/>
    <property type="evidence" value="ECO:0007669"/>
    <property type="project" value="TreeGrafter"/>
</dbReference>
<feature type="binding site" evidence="7">
    <location>
        <position position="950"/>
    </location>
    <ligand>
        <name>ATP</name>
        <dbReference type="ChEBI" id="CHEBI:30616"/>
    </ligand>
</feature>